<keyword evidence="4" id="KW-1185">Reference proteome</keyword>
<dbReference type="RefSeq" id="WP_317638112.1">
    <property type="nucleotide sequence ID" value="NZ_AP026803.1"/>
</dbReference>
<keyword evidence="2" id="KW-0472">Membrane</keyword>
<protein>
    <submittedName>
        <fullName evidence="3">Uncharacterized protein</fullName>
    </submittedName>
</protein>
<proteinExistence type="predicted"/>
<keyword evidence="2" id="KW-0812">Transmembrane</keyword>
<sequence>MTEKRSDYRKKIKHKKSKTFFTTIKSAFDSGAENVDVNPEFTRSTADKQQVDDHETPVDQPRLRSTDEQTQVEEDKGRKLKQKLNRAILLVLVLLILVLIALFHL</sequence>
<evidence type="ECO:0000313" key="3">
    <source>
        <dbReference type="EMBL" id="BDR60409.1"/>
    </source>
</evidence>
<gene>
    <name evidence="3" type="ORF">KIM322_06700</name>
</gene>
<evidence type="ECO:0000256" key="2">
    <source>
        <dbReference type="SAM" id="Phobius"/>
    </source>
</evidence>
<feature type="transmembrane region" description="Helical" evidence="2">
    <location>
        <begin position="87"/>
        <end position="104"/>
    </location>
</feature>
<feature type="compositionally biased region" description="Basic and acidic residues" evidence="1">
    <location>
        <begin position="45"/>
        <end position="77"/>
    </location>
</feature>
<reference evidence="3 4" key="1">
    <citation type="journal article" date="2023" name="Microbiol. Spectr.">
        <title>Symbiosis of Carpenter Bees with Uncharacterized Lactic Acid Bacteria Showing NAD Auxotrophy.</title>
        <authorList>
            <person name="Kawasaki S."/>
            <person name="Ozawa K."/>
            <person name="Mori T."/>
            <person name="Yamamoto A."/>
            <person name="Ito M."/>
            <person name="Ohkuma M."/>
            <person name="Sakamoto M."/>
            <person name="Matsutani M."/>
        </authorList>
    </citation>
    <scope>NUCLEOTIDE SEQUENCE [LARGE SCALE GENOMIC DNA]</scope>
    <source>
        <strain evidence="3 4">Kim32-2</strain>
    </source>
</reference>
<organism evidence="3 4">
    <name type="scientific">Lactobacillus xylocopicola</name>
    <dbReference type="NCBI Taxonomy" id="2976676"/>
    <lineage>
        <taxon>Bacteria</taxon>
        <taxon>Bacillati</taxon>
        <taxon>Bacillota</taxon>
        <taxon>Bacilli</taxon>
        <taxon>Lactobacillales</taxon>
        <taxon>Lactobacillaceae</taxon>
        <taxon>Lactobacillus</taxon>
    </lineage>
</organism>
<keyword evidence="2" id="KW-1133">Transmembrane helix</keyword>
<evidence type="ECO:0000256" key="1">
    <source>
        <dbReference type="SAM" id="MobiDB-lite"/>
    </source>
</evidence>
<name>A0ABN6SJS8_9LACO</name>
<feature type="region of interest" description="Disordered" evidence="1">
    <location>
        <begin position="41"/>
        <end position="77"/>
    </location>
</feature>
<dbReference type="EMBL" id="AP026803">
    <property type="protein sequence ID" value="BDR60409.1"/>
    <property type="molecule type" value="Genomic_DNA"/>
</dbReference>
<evidence type="ECO:0000313" key="4">
    <source>
        <dbReference type="Proteomes" id="UP001321741"/>
    </source>
</evidence>
<accession>A0ABN6SJS8</accession>
<dbReference type="Proteomes" id="UP001321741">
    <property type="component" value="Chromosome"/>
</dbReference>